<reference evidence="4" key="1">
    <citation type="submission" date="2022-07" db="EMBL/GenBank/DDBJ databases">
        <title>Fungi with potential for degradation of polypropylene.</title>
        <authorList>
            <person name="Gostincar C."/>
        </authorList>
    </citation>
    <scope>NUCLEOTIDE SEQUENCE</scope>
    <source>
        <strain evidence="4">EXF-13308</strain>
    </source>
</reference>
<dbReference type="PANTHER" id="PTHR10039:SF9">
    <property type="entry name" value="NACHT DOMAIN PROTEIN (AFU_ORTHOLOGUE AFUA_2G01760)"/>
    <property type="match status" value="1"/>
</dbReference>
<dbReference type="Gene3D" id="1.25.40.10">
    <property type="entry name" value="Tetratricopeptide repeat domain"/>
    <property type="match status" value="2"/>
</dbReference>
<protein>
    <submittedName>
        <fullName evidence="4">Nacht domain protein</fullName>
    </submittedName>
</protein>
<evidence type="ECO:0000313" key="5">
    <source>
        <dbReference type="Proteomes" id="UP001174694"/>
    </source>
</evidence>
<proteinExistence type="predicted"/>
<evidence type="ECO:0000256" key="1">
    <source>
        <dbReference type="ARBA" id="ARBA00022737"/>
    </source>
</evidence>
<feature type="domain" description="Nephrocystin 3-like N-terminal" evidence="3">
    <location>
        <begin position="280"/>
        <end position="455"/>
    </location>
</feature>
<evidence type="ECO:0000313" key="4">
    <source>
        <dbReference type="EMBL" id="KAJ9139440.1"/>
    </source>
</evidence>
<dbReference type="InterPro" id="IPR027417">
    <property type="entry name" value="P-loop_NTPase"/>
</dbReference>
<feature type="region of interest" description="Disordered" evidence="2">
    <location>
        <begin position="2038"/>
        <end position="2058"/>
    </location>
</feature>
<accession>A0AA38RKJ0</accession>
<feature type="compositionally biased region" description="Acidic residues" evidence="2">
    <location>
        <begin position="1"/>
        <end position="13"/>
    </location>
</feature>
<feature type="region of interest" description="Disordered" evidence="2">
    <location>
        <begin position="1"/>
        <end position="24"/>
    </location>
</feature>
<sequence>MTVDGEIDGDIDGDSPPMTVGATNQSTVSSSHVVETVETASKTRKRIIHELHDVTFEDFESVDLQFYFGYISDSRLIHMPARGSDWDRVLTAAEYFGMQLDDFATRVSDFVQDSYFVRDTALASCYFLLQLGYEQAEALEPTFNALYALGILLARTIRLKDFFFSPAVMNDVGGLFSSLVELVGDIAVFYRKQVLCISGGTGDQSDYVNVDFDAKYGSRITEIWDKRQRLVNHMWSHELGDRRDLPLDIAVLRRKLSTANESIKAQVYGRVAEKKERVEGTCEWIQRDLSEFVTGKQQIFTITGSGGCGKSFLASWMRERLEKHVNLRRFETLSFTFAEDNAAGSTTVAFLKSLLSQLLDQSIGDVPFFEKLSRIFAEKGVNDRDEKKLESRLWEALDIALSTRAKDKSKYPRLIVIVDGLDEAVGGHDAVRELHNKIYQMVDKHIRIRAITFSRPISHVRLPSGRHLVITPEHLRDDIELYLEDRLSKLPAYKKQSEQDQKTLLTCLVARAKGSLLFAYLAVEYLRSGISFSEYQKTIQGIRGDGTTEILEKLFGTLKLKDNDMSCLFAYVLAAERRLTLGELSDLLRVNVPNRTVSDSFNAHNLILNTRGLIVEQKGSARFKNSLIRGHIIKHLCGSSLMSLKESHTCLVMTLLLFSKRLLNNRQEPSLDEADGNVVQSTVGSYHIIDYFLHYWVTHFKSSTLVGRDGRPVIPADMKEIFPDTSFIPLLEWACWQNLFGIDQSISMLDLTLQIRSACFGQKHRSVLQNLVSLGSLQRSSSHIIEAAECFYKASSIGRTVLHKFSPFVISCANSFLVLSDKIQFTERTTLVTQREETIRFIIEVSKRQYGAHSDAVTQWLEVLAKLYVQIRETHRASAVYKELREILVIRFGPNSQQARDVVKEMVGMSVTLKKDVVGADIEQTDETFFELTEEVEYGSEHYFGVIIQRIEYYERIRNFSFAESLYLTLWRRVCETCHSKRTEELQLIKLDIALRYIQFLQQLGRNEEACNIVICVWAEYEHHNSDSKALVIRLKQLATLARSFGMLTVSISILNGVLLWFKDHNRIDDEENISTTVMITEVVEETTQTVVEKRTTTTVTESLTREVWEINYTRCRGGKANDHFFKTSLLLVNLYLEHRKWQEAEAVTRQTLEIIWKSVLTEDIKLRLEQDFIKERLELASLLARCLHEQGRLDKAEEIYVRVFRACLLSLHPDDVILGNVVVTLTGFYEKYHRYEKVMGVYNELLKHYRKHLTVGHSFTVNALYKLASVYMLLGRKEAYDCYIEIVSLFIKDGYCHREGLDAAVNVLNFYHDEHRWAELQKLGAVLWETFTRHHHEWTFSEQVVQTIYERYLYVLEYHAKTEFAVLYRLTVEYRETVTKIYGDESLILVAALTSLAELCERSEEHQDEAITLYEEIIAKTRAVTIETDTRVTTIKKRLSKLYVTVIKSGKSTAKVSTNRALQVCLEVYEKLKIDLGWWHDITLMQLKEIVLVYKGLGTRESTANIGRLLQGSVVEIITRVTEPWALYTAAQTLASIYAACGMVRQGQDLLQQLHVLLLFPNFESVAIGEGKETTIKVDTKVTRASFIFLIVFEQSLNNQSGKRAEFEFSQLMADVLLETLLYEQYVAVITTFTEATRTELLLERAARLRSVWFARGRAGAVAALDKKLLPIFKARYAQQLGVHADNADAVFSFYDALLSEIGNGAAADQTKVDFSLATAKASLAVVRRLMVEEKSPDLIRANAVAKCAFQFANRQHFYHDRSCIVYSYRLAELLAGVGVPAWKTTDRTVKEALLSTSRDIIQTILAALRETGIELVSLRFEDLTALIKLLGEQKNYEELELFLASLWQSREVQRNWSPEVVLRIGTLLVHAYFLASHPERAISLCHTIYYNLRRSHGGLDPQALEFADRLVALLRLSGRRRDAIRVHEDVVSDLDEHIVALRSANFARNNGGSGEAPDERDDRLRAAADTHLDGLRRCGWATRGEGRAAMSELYRRLQKYGTLNVQPIEQWGPASEEEEKKAKDVPFEPLSTWILTGADKDKDARSRKHRDSVTPAKERWGCWDVPRQVPAQVQVAR</sequence>
<dbReference type="Gene3D" id="3.40.50.300">
    <property type="entry name" value="P-loop containing nucleotide triphosphate hydrolases"/>
    <property type="match status" value="1"/>
</dbReference>
<dbReference type="PANTHER" id="PTHR10039">
    <property type="entry name" value="AMELOGENIN"/>
    <property type="match status" value="1"/>
</dbReference>
<dbReference type="Pfam" id="PF24883">
    <property type="entry name" value="NPHP3_N"/>
    <property type="match status" value="1"/>
</dbReference>
<dbReference type="InterPro" id="IPR056884">
    <property type="entry name" value="NPHP3-like_N"/>
</dbReference>
<evidence type="ECO:0000259" key="3">
    <source>
        <dbReference type="Pfam" id="PF24883"/>
    </source>
</evidence>
<evidence type="ECO:0000256" key="2">
    <source>
        <dbReference type="SAM" id="MobiDB-lite"/>
    </source>
</evidence>
<name>A0AA38RKJ0_9PEZI</name>
<keyword evidence="5" id="KW-1185">Reference proteome</keyword>
<organism evidence="4 5">
    <name type="scientific">Pleurostoma richardsiae</name>
    <dbReference type="NCBI Taxonomy" id="41990"/>
    <lineage>
        <taxon>Eukaryota</taxon>
        <taxon>Fungi</taxon>
        <taxon>Dikarya</taxon>
        <taxon>Ascomycota</taxon>
        <taxon>Pezizomycotina</taxon>
        <taxon>Sordariomycetes</taxon>
        <taxon>Sordariomycetidae</taxon>
        <taxon>Calosphaeriales</taxon>
        <taxon>Pleurostomataceae</taxon>
        <taxon>Pleurostoma</taxon>
    </lineage>
</organism>
<dbReference type="Proteomes" id="UP001174694">
    <property type="component" value="Unassembled WGS sequence"/>
</dbReference>
<dbReference type="SUPFAM" id="SSF48452">
    <property type="entry name" value="TPR-like"/>
    <property type="match status" value="1"/>
</dbReference>
<comment type="caution">
    <text evidence="4">The sequence shown here is derived from an EMBL/GenBank/DDBJ whole genome shotgun (WGS) entry which is preliminary data.</text>
</comment>
<keyword evidence="1" id="KW-0677">Repeat</keyword>
<dbReference type="SUPFAM" id="SSF52540">
    <property type="entry name" value="P-loop containing nucleoside triphosphate hydrolases"/>
    <property type="match status" value="1"/>
</dbReference>
<gene>
    <name evidence="4" type="ORF">NKR23_g7884</name>
</gene>
<dbReference type="InterPro" id="IPR011990">
    <property type="entry name" value="TPR-like_helical_dom_sf"/>
</dbReference>
<dbReference type="EMBL" id="JANBVO010000026">
    <property type="protein sequence ID" value="KAJ9139440.1"/>
    <property type="molecule type" value="Genomic_DNA"/>
</dbReference>